<keyword evidence="2" id="KW-1185">Reference proteome</keyword>
<dbReference type="EMBL" id="OX465081">
    <property type="protein sequence ID" value="CAI9288467.1"/>
    <property type="molecule type" value="Genomic_DNA"/>
</dbReference>
<protein>
    <submittedName>
        <fullName evidence="1">Uncharacterized protein</fullName>
    </submittedName>
</protein>
<gene>
    <name evidence="1" type="ORF">LSALG_LOCUS27767</name>
</gene>
<name>A0AA35ZAJ3_LACSI</name>
<evidence type="ECO:0000313" key="1">
    <source>
        <dbReference type="EMBL" id="CAI9288467.1"/>
    </source>
</evidence>
<dbReference type="AlphaFoldDB" id="A0AA35ZAJ3"/>
<reference evidence="1" key="1">
    <citation type="submission" date="2023-04" db="EMBL/GenBank/DDBJ databases">
        <authorList>
            <person name="Vijverberg K."/>
            <person name="Xiong W."/>
            <person name="Schranz E."/>
        </authorList>
    </citation>
    <scope>NUCLEOTIDE SEQUENCE</scope>
</reference>
<evidence type="ECO:0000313" key="2">
    <source>
        <dbReference type="Proteomes" id="UP001177003"/>
    </source>
</evidence>
<proteinExistence type="predicted"/>
<dbReference type="Proteomes" id="UP001177003">
    <property type="component" value="Chromosome 5"/>
</dbReference>
<accession>A0AA35ZAJ3</accession>
<sequence length="203" mass="23341">MWIKHVICAYRNVLSVFKGTTWIHMHDHNSLNWLKLRYYPLWTQVSSIKANVVEDADALILQCESKTNCKHFFHVQIIRKTRMYFPMNSFQRTGRAKKTHDPAQDLSVLLCDKVSQLLCDSLVDGQSQSQSHGQKVKFDKLSMVGGKPQQHQETQIETDFNGTQLQFYISRSLSHSAEVLVLASGKDNMLSSRNEAQRLSKTL</sequence>
<organism evidence="1 2">
    <name type="scientific">Lactuca saligna</name>
    <name type="common">Willowleaf lettuce</name>
    <dbReference type="NCBI Taxonomy" id="75948"/>
    <lineage>
        <taxon>Eukaryota</taxon>
        <taxon>Viridiplantae</taxon>
        <taxon>Streptophyta</taxon>
        <taxon>Embryophyta</taxon>
        <taxon>Tracheophyta</taxon>
        <taxon>Spermatophyta</taxon>
        <taxon>Magnoliopsida</taxon>
        <taxon>eudicotyledons</taxon>
        <taxon>Gunneridae</taxon>
        <taxon>Pentapetalae</taxon>
        <taxon>asterids</taxon>
        <taxon>campanulids</taxon>
        <taxon>Asterales</taxon>
        <taxon>Asteraceae</taxon>
        <taxon>Cichorioideae</taxon>
        <taxon>Cichorieae</taxon>
        <taxon>Lactucinae</taxon>
        <taxon>Lactuca</taxon>
    </lineage>
</organism>